<dbReference type="EMBL" id="JNBS01002666">
    <property type="protein sequence ID" value="OQR89754.1"/>
    <property type="molecule type" value="Genomic_DNA"/>
</dbReference>
<accession>A0A1V9YVA0</accession>
<gene>
    <name evidence="2" type="ORF">THRCLA_09596</name>
</gene>
<feature type="compositionally biased region" description="Low complexity" evidence="1">
    <location>
        <begin position="88"/>
        <end position="100"/>
    </location>
</feature>
<dbReference type="OrthoDB" id="160483at2759"/>
<dbReference type="STRING" id="74557.A0A1V9YVA0"/>
<name>A0A1V9YVA0_9STRA</name>
<keyword evidence="3" id="KW-1185">Reference proteome</keyword>
<feature type="region of interest" description="Disordered" evidence="1">
    <location>
        <begin position="158"/>
        <end position="195"/>
    </location>
</feature>
<sequence length="407" mass="45481">MQFNLTENPQPFSLSGFVSTFDEQSTITSSMPVAPPGFHQEHMPIPPSFDYSSNLTSGFSSLGLSSTPSDSMRIAISPTKPAFERRISGSSPHQSSSGLGLFRASSPQNAPESSPFQMNLESSAFGGFSMMSSPTLSSYTSPQSNFSQPPLAQPTFQRALSAPTTSSTSPPSSQSSSSYASIISKQPPRPPPVALPKCRKFSKAKQEAFKQALNTETGVPGVYLSYFRRYCDDQLRLVPRAQLCLNKCISGCNKSHTVLDVMRYNPLYKLFVCCDESHYDGKERANCAGVHFDFDELKWDLNRLKELIREKSNLCNRKLTCTDDNCIKSHSVEEICWYRPNFRTEQCNTPKAHNTAICWYYHTESDKRYLGDMVGRAIEVPFITRSAHRKMAYELEKLAKMNCLCTD</sequence>
<dbReference type="AlphaFoldDB" id="A0A1V9YVA0"/>
<dbReference type="Proteomes" id="UP000243217">
    <property type="component" value="Unassembled WGS sequence"/>
</dbReference>
<proteinExistence type="predicted"/>
<evidence type="ECO:0000313" key="2">
    <source>
        <dbReference type="EMBL" id="OQR89754.1"/>
    </source>
</evidence>
<reference evidence="2 3" key="1">
    <citation type="journal article" date="2014" name="Genome Biol. Evol.">
        <title>The secreted proteins of Achlya hypogyna and Thraustotheca clavata identify the ancestral oomycete secretome and reveal gene acquisitions by horizontal gene transfer.</title>
        <authorList>
            <person name="Misner I."/>
            <person name="Blouin N."/>
            <person name="Leonard G."/>
            <person name="Richards T.A."/>
            <person name="Lane C.E."/>
        </authorList>
    </citation>
    <scope>NUCLEOTIDE SEQUENCE [LARGE SCALE GENOMIC DNA]</scope>
    <source>
        <strain evidence="2 3">ATCC 34112</strain>
    </source>
</reference>
<organism evidence="2 3">
    <name type="scientific">Thraustotheca clavata</name>
    <dbReference type="NCBI Taxonomy" id="74557"/>
    <lineage>
        <taxon>Eukaryota</taxon>
        <taxon>Sar</taxon>
        <taxon>Stramenopiles</taxon>
        <taxon>Oomycota</taxon>
        <taxon>Saprolegniomycetes</taxon>
        <taxon>Saprolegniales</taxon>
        <taxon>Achlyaceae</taxon>
        <taxon>Thraustotheca</taxon>
    </lineage>
</organism>
<protein>
    <submittedName>
        <fullName evidence="2">Uncharacterized protein</fullName>
    </submittedName>
</protein>
<feature type="region of interest" description="Disordered" evidence="1">
    <location>
        <begin position="82"/>
        <end position="118"/>
    </location>
</feature>
<feature type="compositionally biased region" description="Polar residues" evidence="1">
    <location>
        <begin position="105"/>
        <end position="118"/>
    </location>
</feature>
<evidence type="ECO:0000256" key="1">
    <source>
        <dbReference type="SAM" id="MobiDB-lite"/>
    </source>
</evidence>
<comment type="caution">
    <text evidence="2">The sequence shown here is derived from an EMBL/GenBank/DDBJ whole genome shotgun (WGS) entry which is preliminary data.</text>
</comment>
<evidence type="ECO:0000313" key="3">
    <source>
        <dbReference type="Proteomes" id="UP000243217"/>
    </source>
</evidence>
<feature type="compositionally biased region" description="Low complexity" evidence="1">
    <location>
        <begin position="161"/>
        <end position="184"/>
    </location>
</feature>